<name>A0ABQ3UL26_9CHLR</name>
<dbReference type="RefSeq" id="WP_201370222.1">
    <property type="nucleotide sequence ID" value="NZ_BNJG01000001.1"/>
</dbReference>
<proteinExistence type="predicted"/>
<evidence type="ECO:0008006" key="3">
    <source>
        <dbReference type="Google" id="ProtNLM"/>
    </source>
</evidence>
<keyword evidence="2" id="KW-1185">Reference proteome</keyword>
<dbReference type="InterPro" id="IPR010296">
    <property type="entry name" value="DUF899_thioredox"/>
</dbReference>
<organism evidence="1 2">
    <name type="scientific">Ktedonobacter robiniae</name>
    <dbReference type="NCBI Taxonomy" id="2778365"/>
    <lineage>
        <taxon>Bacteria</taxon>
        <taxon>Bacillati</taxon>
        <taxon>Chloroflexota</taxon>
        <taxon>Ktedonobacteria</taxon>
        <taxon>Ktedonobacterales</taxon>
        <taxon>Ktedonobacteraceae</taxon>
        <taxon>Ktedonobacter</taxon>
    </lineage>
</organism>
<dbReference type="EMBL" id="BNJG01000001">
    <property type="protein sequence ID" value="GHO53385.1"/>
    <property type="molecule type" value="Genomic_DNA"/>
</dbReference>
<gene>
    <name evidence="1" type="ORF">KSB_18600</name>
</gene>
<reference evidence="1 2" key="1">
    <citation type="journal article" date="2021" name="Int. J. Syst. Evol. Microbiol.">
        <title>Reticulibacter mediterranei gen. nov., sp. nov., within the new family Reticulibacteraceae fam. nov., and Ktedonospora formicarum gen. nov., sp. nov., Ktedonobacter robiniae sp. nov., Dictyobacter formicarum sp. nov. and Dictyobacter arantiisoli sp. nov., belonging to the class Ktedonobacteria.</title>
        <authorList>
            <person name="Yabe S."/>
            <person name="Zheng Y."/>
            <person name="Wang C.M."/>
            <person name="Sakai Y."/>
            <person name="Abe K."/>
            <person name="Yokota A."/>
            <person name="Donadio S."/>
            <person name="Cavaletti L."/>
            <person name="Monciardini P."/>
        </authorList>
    </citation>
    <scope>NUCLEOTIDE SEQUENCE [LARGE SCALE GENOMIC DNA]</scope>
    <source>
        <strain evidence="1 2">SOSP1-30</strain>
    </source>
</reference>
<protein>
    <recommendedName>
        <fullName evidence="3">DUF899 domain-containing protein</fullName>
    </recommendedName>
</protein>
<dbReference type="Pfam" id="PF05988">
    <property type="entry name" value="DUF899"/>
    <property type="match status" value="1"/>
</dbReference>
<accession>A0ABQ3UL26</accession>
<evidence type="ECO:0000313" key="1">
    <source>
        <dbReference type="EMBL" id="GHO53385.1"/>
    </source>
</evidence>
<dbReference type="Proteomes" id="UP000654345">
    <property type="component" value="Unassembled WGS sequence"/>
</dbReference>
<evidence type="ECO:0000313" key="2">
    <source>
        <dbReference type="Proteomes" id="UP000654345"/>
    </source>
</evidence>
<comment type="caution">
    <text evidence="1">The sequence shown here is derived from an EMBL/GenBank/DDBJ whole genome shotgun (WGS) entry which is preliminary data.</text>
</comment>
<sequence>MNYPQIVTREEWLNARKELLVKEKEATRARDRLNAERRRLPMVRIDKEYVFDGPKGKVSLLDLFDGRRQLIVYHFMFDPSWDKGCPGCTNLVDNIPGNIARLYEGDTSLVLVSRAPLAKLEPYKQQKNWTTPWFSSYGSDFNYDFEATVDGGEVPGVSVFLRDGEQIFHTYSTTGRGVDILLGTYNYLDLTPLGRQEEWEEALNRSATSVQG</sequence>